<dbReference type="Gene3D" id="1.10.472.130">
    <property type="match status" value="1"/>
</dbReference>
<dbReference type="InterPro" id="IPR003593">
    <property type="entry name" value="AAA+_ATPase"/>
</dbReference>
<dbReference type="AlphaFoldDB" id="A0A0H5QSW3"/>
<dbReference type="InterPro" id="IPR041466">
    <property type="entry name" value="Dynein_AAA5_ext"/>
</dbReference>
<dbReference type="SUPFAM" id="SSF52540">
    <property type="entry name" value="P-loop containing nucleoside triphosphate hydrolases"/>
    <property type="match status" value="2"/>
</dbReference>
<feature type="domain" description="AAA+ ATPase" evidence="1">
    <location>
        <begin position="128"/>
        <end position="276"/>
    </location>
</feature>
<dbReference type="Pfam" id="PF12780">
    <property type="entry name" value="AAA_8"/>
    <property type="match status" value="1"/>
</dbReference>
<dbReference type="InterPro" id="IPR026983">
    <property type="entry name" value="DHC"/>
</dbReference>
<dbReference type="GO" id="GO:0051959">
    <property type="term" value="F:dynein light intermediate chain binding"/>
    <property type="evidence" value="ECO:0007669"/>
    <property type="project" value="InterPro"/>
</dbReference>
<evidence type="ECO:0000313" key="2">
    <source>
        <dbReference type="EMBL" id="CRZ05113.1"/>
    </source>
</evidence>
<feature type="non-terminal residue" evidence="2">
    <location>
        <position position="1"/>
    </location>
</feature>
<dbReference type="InterPro" id="IPR054354">
    <property type="entry name" value="DYNC2H1-like_lid"/>
</dbReference>
<dbReference type="Pfam" id="PF17852">
    <property type="entry name" value="Dynein_AAA_lid"/>
    <property type="match status" value="1"/>
</dbReference>
<sequence length="572" mass="63960">LYDALAVPSNGVELPSPSNAGAEFSNSSRARMIESWLLFSCVWSVGAALDDAGRLRIDEWLREMEASFPGLNTVYDYVVDGAKKDWVTWEERMPNSWSPPPNVPMYSLVVPTVDTVRNGFLGTTLLSTKHPVLFVGGTGTGKTVLAHSLLSAVDGSRTLTMTLNFSSVTSSLITQSMLESRMEKRQRNSFGPLNGRTKLVVFVDDLNMPTPDAFGSQPPNELLRQYIDWGGWYDRSKQTLKVILDMQVFGAMGQPGGGRSVISSRLQSRFNLINIPFPSDLQIRRIFGVVIASKLSTFDEQVKPLASICTDATLDLYKKVVDTFLPIPSKPHYMFNLRDMTKVTEGLLRADQNLFDTRESIIRLWVHECMRVFHDRLINLADRTMFKSLVSQQLDTLFATSWGNLFGTSEEDPLFGTFLSESLLDEQNSNTYQEMPDRSAVKTFVSEKLEFYNMFPGNAAMNLVLFDDAVEHITRIFRIISQPRGNALLIGVGGSGRQSLTRLAAYIAEVPVVQVETTQSYRPIDFREDLKALYQSAGVSGQRSVFLMTDTQLVHPSFLEDINNMLTSGEIP</sequence>
<dbReference type="FunFam" id="1.20.920.30:FF:000005">
    <property type="entry name" value="Dynein, axonemal, heavy chain 2"/>
    <property type="match status" value="1"/>
</dbReference>
<dbReference type="GO" id="GO:0030286">
    <property type="term" value="C:dynein complex"/>
    <property type="evidence" value="ECO:0007669"/>
    <property type="project" value="InterPro"/>
</dbReference>
<feature type="non-terminal residue" evidence="2">
    <location>
        <position position="572"/>
    </location>
</feature>
<evidence type="ECO:0000259" key="1">
    <source>
        <dbReference type="SMART" id="SM00382"/>
    </source>
</evidence>
<organism evidence="2">
    <name type="scientific">Spongospora subterranea</name>
    <dbReference type="NCBI Taxonomy" id="70186"/>
    <lineage>
        <taxon>Eukaryota</taxon>
        <taxon>Sar</taxon>
        <taxon>Rhizaria</taxon>
        <taxon>Endomyxa</taxon>
        <taxon>Phytomyxea</taxon>
        <taxon>Plasmodiophorida</taxon>
        <taxon>Plasmodiophoridae</taxon>
        <taxon>Spongospora</taxon>
    </lineage>
</organism>
<dbReference type="CDD" id="cd00009">
    <property type="entry name" value="AAA"/>
    <property type="match status" value="1"/>
</dbReference>
<dbReference type="PANTHER" id="PTHR46961">
    <property type="entry name" value="DYNEIN HEAVY CHAIN 1, AXONEMAL-LIKE PROTEIN"/>
    <property type="match status" value="1"/>
</dbReference>
<dbReference type="Pfam" id="PF12775">
    <property type="entry name" value="AAA_7"/>
    <property type="match status" value="1"/>
</dbReference>
<dbReference type="InterPro" id="IPR024317">
    <property type="entry name" value="Dynein_heavy_chain_D4_dom"/>
</dbReference>
<dbReference type="SMART" id="SM00382">
    <property type="entry name" value="AAA"/>
    <property type="match status" value="1"/>
</dbReference>
<dbReference type="Pfam" id="PF22597">
    <property type="entry name" value="DYN_lid"/>
    <property type="match status" value="1"/>
</dbReference>
<dbReference type="EMBL" id="HACM01004671">
    <property type="protein sequence ID" value="CRZ05113.1"/>
    <property type="molecule type" value="Transcribed_RNA"/>
</dbReference>
<dbReference type="GO" id="GO:0045505">
    <property type="term" value="F:dynein intermediate chain binding"/>
    <property type="evidence" value="ECO:0007669"/>
    <property type="project" value="InterPro"/>
</dbReference>
<proteinExistence type="predicted"/>
<dbReference type="Gene3D" id="1.20.920.30">
    <property type="match status" value="1"/>
</dbReference>
<name>A0A0H5QSW3_9EUKA</name>
<dbReference type="GO" id="GO:0007018">
    <property type="term" value="P:microtubule-based movement"/>
    <property type="evidence" value="ECO:0007669"/>
    <property type="project" value="InterPro"/>
</dbReference>
<dbReference type="Gene3D" id="3.40.50.300">
    <property type="entry name" value="P-loop containing nucleotide triphosphate hydrolases"/>
    <property type="match status" value="1"/>
</dbReference>
<reference evidence="2" key="1">
    <citation type="submission" date="2015-04" db="EMBL/GenBank/DDBJ databases">
        <title>The genome sequence of the plant pathogenic Rhizarian Plasmodiophora brassicae reveals insights in its biotrophic life cycle and the origin of chitin synthesis.</title>
        <authorList>
            <person name="Schwelm A."/>
            <person name="Fogelqvist J."/>
            <person name="Knaust A."/>
            <person name="Julke S."/>
            <person name="Lilja T."/>
            <person name="Dhandapani V."/>
            <person name="Bonilla-Rosso G."/>
            <person name="Karlsson M."/>
            <person name="Shevchenko A."/>
            <person name="Choi S.R."/>
            <person name="Kim H.G."/>
            <person name="Park J.Y."/>
            <person name="Lim Y.P."/>
            <person name="Ludwig-Muller J."/>
            <person name="Dixelius C."/>
        </authorList>
    </citation>
    <scope>NUCLEOTIDE SEQUENCE</scope>
    <source>
        <tissue evidence="2">Potato root galls</tissue>
    </source>
</reference>
<dbReference type="PANTHER" id="PTHR46961:SF8">
    <property type="entry name" value="DYNEIN AXONEMAL HEAVY CHAIN 7"/>
    <property type="match status" value="1"/>
</dbReference>
<accession>A0A0H5QSW3</accession>
<protein>
    <recommendedName>
        <fullName evidence="1">AAA+ ATPase domain-containing protein</fullName>
    </recommendedName>
</protein>
<dbReference type="InterPro" id="IPR027417">
    <property type="entry name" value="P-loop_NTPase"/>
</dbReference>